<evidence type="ECO:0000313" key="1">
    <source>
        <dbReference type="EMBL" id="GBM61948.1"/>
    </source>
</evidence>
<sequence length="92" mass="10423">MEISIAARKAGIQTKSNSISSCADSHLRPRTRLSDTSKDLTRLAPRFENRKSAEWWGIVGIEEQRLGVTIFAPSYRQRFLNPLVNDVPGFFD</sequence>
<gene>
    <name evidence="1" type="ORF">AVEN_20024_1</name>
</gene>
<keyword evidence="2" id="KW-1185">Reference proteome</keyword>
<name>A0A4Y2HAF3_ARAVE</name>
<reference evidence="1 2" key="1">
    <citation type="journal article" date="2019" name="Sci. Rep.">
        <title>Orb-weaving spider Araneus ventricosus genome elucidates the spidroin gene catalogue.</title>
        <authorList>
            <person name="Kono N."/>
            <person name="Nakamura H."/>
            <person name="Ohtoshi R."/>
            <person name="Moran D.A.P."/>
            <person name="Shinohara A."/>
            <person name="Yoshida Y."/>
            <person name="Fujiwara M."/>
            <person name="Mori M."/>
            <person name="Tomita M."/>
            <person name="Arakawa K."/>
        </authorList>
    </citation>
    <scope>NUCLEOTIDE SEQUENCE [LARGE SCALE GENOMIC DNA]</scope>
</reference>
<dbReference type="Proteomes" id="UP000499080">
    <property type="component" value="Unassembled WGS sequence"/>
</dbReference>
<comment type="caution">
    <text evidence="1">The sequence shown here is derived from an EMBL/GenBank/DDBJ whole genome shotgun (WGS) entry which is preliminary data.</text>
</comment>
<organism evidence="1 2">
    <name type="scientific">Araneus ventricosus</name>
    <name type="common">Orbweaver spider</name>
    <name type="synonym">Epeira ventricosa</name>
    <dbReference type="NCBI Taxonomy" id="182803"/>
    <lineage>
        <taxon>Eukaryota</taxon>
        <taxon>Metazoa</taxon>
        <taxon>Ecdysozoa</taxon>
        <taxon>Arthropoda</taxon>
        <taxon>Chelicerata</taxon>
        <taxon>Arachnida</taxon>
        <taxon>Araneae</taxon>
        <taxon>Araneomorphae</taxon>
        <taxon>Entelegynae</taxon>
        <taxon>Araneoidea</taxon>
        <taxon>Araneidae</taxon>
        <taxon>Araneus</taxon>
    </lineage>
</organism>
<dbReference type="EMBL" id="BGPR01180788">
    <property type="protein sequence ID" value="GBM61948.1"/>
    <property type="molecule type" value="Genomic_DNA"/>
</dbReference>
<accession>A0A4Y2HAF3</accession>
<dbReference type="AlphaFoldDB" id="A0A4Y2HAF3"/>
<evidence type="ECO:0000313" key="2">
    <source>
        <dbReference type="Proteomes" id="UP000499080"/>
    </source>
</evidence>
<protein>
    <submittedName>
        <fullName evidence="1">Uncharacterized protein</fullName>
    </submittedName>
</protein>
<proteinExistence type="predicted"/>